<accession>A0A540LUT4</accession>
<evidence type="ECO:0000256" key="2">
    <source>
        <dbReference type="SAM" id="SignalP"/>
    </source>
</evidence>
<evidence type="ECO:0000313" key="3">
    <source>
        <dbReference type="EMBL" id="TQD90237.1"/>
    </source>
</evidence>
<proteinExistence type="predicted"/>
<evidence type="ECO:0000313" key="4">
    <source>
        <dbReference type="Proteomes" id="UP000315295"/>
    </source>
</evidence>
<feature type="region of interest" description="Disordered" evidence="1">
    <location>
        <begin position="47"/>
        <end position="75"/>
    </location>
</feature>
<gene>
    <name evidence="3" type="ORF">C1H46_024265</name>
</gene>
<keyword evidence="4" id="KW-1185">Reference proteome</keyword>
<dbReference type="EMBL" id="VIEB01000458">
    <property type="protein sequence ID" value="TQD90237.1"/>
    <property type="molecule type" value="Genomic_DNA"/>
</dbReference>
<feature type="signal peptide" evidence="2">
    <location>
        <begin position="1"/>
        <end position="27"/>
    </location>
</feature>
<sequence>MGAKQSYKLLLVIAVAVVVMLATVCRCSSVGHTPSANEEVLDEFVEFKDQSRQTDDARAAEKAREGKEGSESWTEWAKEKITGGLGLKQDDENFLKQDDENFLKDSSKKASDATYDTASG</sequence>
<dbReference type="AlphaFoldDB" id="A0A540LUT4"/>
<dbReference type="STRING" id="106549.A0A540LUT4"/>
<reference evidence="3 4" key="1">
    <citation type="journal article" date="2019" name="G3 (Bethesda)">
        <title>Sequencing of a Wild Apple (Malus baccata) Genome Unravels the Differences Between Cultivated and Wild Apple Species Regarding Disease Resistance and Cold Tolerance.</title>
        <authorList>
            <person name="Chen X."/>
        </authorList>
    </citation>
    <scope>NUCLEOTIDE SEQUENCE [LARGE SCALE GENOMIC DNA]</scope>
    <source>
        <strain evidence="4">cv. Shandingzi</strain>
        <tissue evidence="3">Leaves</tissue>
    </source>
</reference>
<keyword evidence="2" id="KW-0732">Signal</keyword>
<comment type="caution">
    <text evidence="3">The sequence shown here is derived from an EMBL/GenBank/DDBJ whole genome shotgun (WGS) entry which is preliminary data.</text>
</comment>
<feature type="chain" id="PRO_5022127904" evidence="2">
    <location>
        <begin position="28"/>
        <end position="120"/>
    </location>
</feature>
<organism evidence="3 4">
    <name type="scientific">Malus baccata</name>
    <name type="common">Siberian crab apple</name>
    <name type="synonym">Pyrus baccata</name>
    <dbReference type="NCBI Taxonomy" id="106549"/>
    <lineage>
        <taxon>Eukaryota</taxon>
        <taxon>Viridiplantae</taxon>
        <taxon>Streptophyta</taxon>
        <taxon>Embryophyta</taxon>
        <taxon>Tracheophyta</taxon>
        <taxon>Spermatophyta</taxon>
        <taxon>Magnoliopsida</taxon>
        <taxon>eudicotyledons</taxon>
        <taxon>Gunneridae</taxon>
        <taxon>Pentapetalae</taxon>
        <taxon>rosids</taxon>
        <taxon>fabids</taxon>
        <taxon>Rosales</taxon>
        <taxon>Rosaceae</taxon>
        <taxon>Amygdaloideae</taxon>
        <taxon>Maleae</taxon>
        <taxon>Malus</taxon>
    </lineage>
</organism>
<protein>
    <submittedName>
        <fullName evidence="3">Uncharacterized protein</fullName>
    </submittedName>
</protein>
<dbReference type="Proteomes" id="UP000315295">
    <property type="component" value="Unassembled WGS sequence"/>
</dbReference>
<name>A0A540LUT4_MALBA</name>
<evidence type="ECO:0000256" key="1">
    <source>
        <dbReference type="SAM" id="MobiDB-lite"/>
    </source>
</evidence>